<dbReference type="HOGENOM" id="CLU_002970_0_0_1"/>
<dbReference type="InterPro" id="IPR022542">
    <property type="entry name" value="FOCAD/RST1_DUF3730"/>
</dbReference>
<organism evidence="3 4">
    <name type="scientific">Tetraodon nigroviridis</name>
    <name type="common">Spotted green pufferfish</name>
    <name type="synonym">Chelonodon nigroviridis</name>
    <dbReference type="NCBI Taxonomy" id="99883"/>
    <lineage>
        <taxon>Eukaryota</taxon>
        <taxon>Metazoa</taxon>
        <taxon>Chordata</taxon>
        <taxon>Craniata</taxon>
        <taxon>Vertebrata</taxon>
        <taxon>Euteleostomi</taxon>
        <taxon>Actinopterygii</taxon>
        <taxon>Neopterygii</taxon>
        <taxon>Teleostei</taxon>
        <taxon>Neoteleostei</taxon>
        <taxon>Acanthomorphata</taxon>
        <taxon>Eupercaria</taxon>
        <taxon>Tetraodontiformes</taxon>
        <taxon>Tetradontoidea</taxon>
        <taxon>Tetraodontidae</taxon>
        <taxon>Tetraodon</taxon>
    </lineage>
</organism>
<reference evidence="3" key="3">
    <citation type="submission" date="2025-09" db="UniProtKB">
        <authorList>
            <consortium name="Ensembl"/>
        </authorList>
    </citation>
    <scope>IDENTIFICATION</scope>
</reference>
<feature type="domain" description="DUF3730" evidence="2">
    <location>
        <begin position="503"/>
        <end position="725"/>
    </location>
</feature>
<name>H3CHL3_TETNG</name>
<dbReference type="PANTHER" id="PTHR16212:SF4">
    <property type="entry name" value="FOCADHESIN"/>
    <property type="match status" value="1"/>
</dbReference>
<dbReference type="GO" id="GO:0060147">
    <property type="term" value="P:regulation of post-transcriptional gene silencing"/>
    <property type="evidence" value="ECO:0007669"/>
    <property type="project" value="InterPro"/>
</dbReference>
<evidence type="ECO:0000313" key="4">
    <source>
        <dbReference type="Proteomes" id="UP000007303"/>
    </source>
</evidence>
<accession>H3CHL3</accession>
<reference evidence="4" key="1">
    <citation type="journal article" date="2004" name="Nature">
        <title>Genome duplication in the teleost fish Tetraodon nigroviridis reveals the early vertebrate proto-karyotype.</title>
        <authorList>
            <person name="Jaillon O."/>
            <person name="Aury J.-M."/>
            <person name="Brunet F."/>
            <person name="Petit J.-L."/>
            <person name="Stange-Thomann N."/>
            <person name="Mauceli E."/>
            <person name="Bouneau L."/>
            <person name="Fischer C."/>
            <person name="Ozouf-Costaz C."/>
            <person name="Bernot A."/>
            <person name="Nicaud S."/>
            <person name="Jaffe D."/>
            <person name="Fisher S."/>
            <person name="Lutfalla G."/>
            <person name="Dossat C."/>
            <person name="Segurens B."/>
            <person name="Dasilva C."/>
            <person name="Salanoubat M."/>
            <person name="Levy M."/>
            <person name="Boudet N."/>
            <person name="Castellano S."/>
            <person name="Anthouard V."/>
            <person name="Jubin C."/>
            <person name="Castelli V."/>
            <person name="Katinka M."/>
            <person name="Vacherie B."/>
            <person name="Biemont C."/>
            <person name="Skalli Z."/>
            <person name="Cattolico L."/>
            <person name="Poulain J."/>
            <person name="De Berardinis V."/>
            <person name="Cruaud C."/>
            <person name="Duprat S."/>
            <person name="Brottier P."/>
            <person name="Coutanceau J.-P."/>
            <person name="Gouzy J."/>
            <person name="Parra G."/>
            <person name="Lardier G."/>
            <person name="Chapple C."/>
            <person name="McKernan K.J."/>
            <person name="McEwan P."/>
            <person name="Bosak S."/>
            <person name="Kellis M."/>
            <person name="Volff J.-N."/>
            <person name="Guigo R."/>
            <person name="Zody M.C."/>
            <person name="Mesirov J."/>
            <person name="Lindblad-Toh K."/>
            <person name="Birren B."/>
            <person name="Nusbaum C."/>
            <person name="Kahn D."/>
            <person name="Robinson-Rechavi M."/>
            <person name="Laudet V."/>
            <person name="Schachter V."/>
            <person name="Quetier F."/>
            <person name="Saurin W."/>
            <person name="Scarpelli C."/>
            <person name="Wincker P."/>
            <person name="Lander E.S."/>
            <person name="Weissenbach J."/>
            <person name="Roest Crollius H."/>
        </authorList>
    </citation>
    <scope>NUCLEOTIDE SEQUENCE [LARGE SCALE GENOMIC DNA]</scope>
</reference>
<dbReference type="Ensembl" id="ENSTNIT00000007902.1">
    <property type="protein sequence ID" value="ENSTNIP00000007741.1"/>
    <property type="gene ID" value="ENSTNIG00000005076.1"/>
</dbReference>
<sequence length="1802" mass="195194">MAESLEPRFEFASPVVQLQAVKHLVAAVLKEKGPHGPLGGSAPQGPALRSLWQQCCSDRAAVRSACCDAAVLLVAEGHAHLAFVLTSVLNLLPSARSVQGLIRILGQLLQLQVEQRDAGGSLTCVYSIRRSPHPFITALENRADCWPALMLEIGDFIQRAHDRLPRRPLASQIQHHHMLGPFLHYLYCEPQRLSQHALLRRGLLQVLLPDPPGTTAGPQDRDQEQERSSAVSDALLSCLCGMVPYMQVETAEAALELCELAAALLRSPLAWEERWRGERVGLLLHLLGVSRRRLTLQGDCRPPVRLMQQLLPLCRQDLPVDALVVGVASLLLEAPAAQQSQLLALALQLLPEGAALAPWLSPVLVLPLLQLLTCSWLTEPLAEKKTHRLNLDLAQRLLHQISKGTDVPQVISSLLAAPLPFSWHGELGVALLTLRSVAASPAAAAEWLLAAASALAPNQPRLGSLGLVVSYLVLTGQEQVCLLALKVVQAMATADPSQVPSLIPVLLYRLGRDRNPEVVHALLYCLPTLGTHRLCIPLLLQTLSTLAAAPKMTAVAMRLLTALWKLQDRVYPELQLLLGRDSQVVGRDARWEQALARAASIRDICRQRPYQHGGDMLAAITLTLSQCSSPEMAVPAAIALHGLKELCCAEVVVDILSTWRSLGPRLSCDQRPLMVQATAKLLALVPQLSVPTEEYQKLKEEAVSLLWNYAASQDADVASCGYEALACFPQELHTINHLPEAVRPFPKLSGKEEEEEEEDVSVPGSAYVRLLSRAPLPVLAGFGRFLTALLEQEMEQMPRGVHFSATRGASLASARGKTVAGIPAFMLTTYEKNKQPGLKSGLAAGLLLCYELAVQTDRRGQPIPRLLQQRSKGYQQTLASLIHDVNIQPSEWHRALLLPRAWSAFMGRAFHAVLQGRRADLELQSRRGKEEPEEVEQQQRRAWLWARDQLTNVIRSAVKDSPAVQGNSILALSGLAAAVGQYGSDLHANGDDSHGAAEEFVPTVSWLATVFDTLLSISSSSYKPTGPLLHWFPHRSYSGENTASMMARCCSSLALSLLAPHLAAWREDAVAQALAALQAGLPGSPTAEDAHAAQFHAGLALGLVLRAEHASSSGASAHKDAHVLLESLDALERSAFRADLEYRTGCLLGLALALTALCRSEQAELHAHVTRALEKLLSNLQDGGQGRMLQEVSAYSVACVAVPAFSRGLVDAAKAEDVMKALRCLTEDNRQAAGFSMALGMLVHGLAACGHGKAEEAQPHLLASWMKTLLTEGCPTMHRLAALSGLLALVGSEANVFQLEAELEASSQQQSRLNEVIRAVTQVITLSGAIGLQSNCACLLGHLHLSQVSNSPRPGAAPQDFSYLPERSVLRWVVSFLTEAGRKGPDEVRPPPVLTALSSLASVGARFQLPPINWGLPLAPLMRLGFGEDVQHECLALAASQAPWSQSAAVFLDSWLSPPAGPQSQGATRAHLYESLGSWMRHVGEDKLQAFVEQLGVQLFREERAAPVCQALLRGLAQAMALPNPPKHCWALLCSTTEKIYSILPDPKQEDEVGLYVGLARCLSEMSDTEIERITRVTEAGMEKSCLVLAHLTSEGRLPLLALNDVVAGALRGWPSRRVGWILLQALHRHHHRAAKPGTGVSQQMGWLLELMGHLRSVTCGGSSHLRGDASAATDFLFQVVAGAVVAWGDHVVPLLLGLGARWLPWQPQARPCFPEHGQEARAEEALAQCLPGMPLSLARLLSTEPWSSQTDKFIDWLLTITEGPEQSFSVGVVATAKASLLALQSFPGFQKKAVWTRAHGW</sequence>
<dbReference type="Pfam" id="PF11229">
    <property type="entry name" value="Focadhesin"/>
    <property type="match status" value="1"/>
</dbReference>
<dbReference type="Proteomes" id="UP000007303">
    <property type="component" value="Unassembled WGS sequence"/>
</dbReference>
<dbReference type="InterPro" id="IPR021392">
    <property type="entry name" value="Focadhesin_C"/>
</dbReference>
<proteinExistence type="predicted"/>
<keyword evidence="4" id="KW-1185">Reference proteome</keyword>
<dbReference type="SUPFAM" id="SSF48371">
    <property type="entry name" value="ARM repeat"/>
    <property type="match status" value="1"/>
</dbReference>
<evidence type="ECO:0000313" key="3">
    <source>
        <dbReference type="Ensembl" id="ENSTNIP00000007741.1"/>
    </source>
</evidence>
<protein>
    <submittedName>
        <fullName evidence="3">Focadhesin</fullName>
    </submittedName>
</protein>
<dbReference type="InterPro" id="IPR045163">
    <property type="entry name" value="Focadhesin/RST1"/>
</dbReference>
<dbReference type="PANTHER" id="PTHR16212">
    <property type="entry name" value="FOCADHESIN FAMILY MEMBER"/>
    <property type="match status" value="1"/>
</dbReference>
<dbReference type="Pfam" id="PF12530">
    <property type="entry name" value="DUF3730"/>
    <property type="match status" value="1"/>
</dbReference>
<dbReference type="InterPro" id="IPR016024">
    <property type="entry name" value="ARM-type_fold"/>
</dbReference>
<dbReference type="InParanoid" id="H3CHL3"/>
<evidence type="ECO:0000259" key="1">
    <source>
        <dbReference type="Pfam" id="PF11229"/>
    </source>
</evidence>
<evidence type="ECO:0000259" key="2">
    <source>
        <dbReference type="Pfam" id="PF12530"/>
    </source>
</evidence>
<dbReference type="FunCoup" id="H3CHL3">
    <property type="interactions" value="508"/>
</dbReference>
<feature type="domain" description="Focadhesin C-terminal" evidence="1">
    <location>
        <begin position="1219"/>
        <end position="1802"/>
    </location>
</feature>
<dbReference type="GeneTree" id="ENSGT00390000004438"/>
<dbReference type="OMA" id="GQLFSWF"/>
<reference evidence="3" key="2">
    <citation type="submission" date="2025-08" db="UniProtKB">
        <authorList>
            <consortium name="Ensembl"/>
        </authorList>
    </citation>
    <scope>IDENTIFICATION</scope>
</reference>
<dbReference type="STRING" id="99883.ENSTNIP00000007741"/>